<dbReference type="EMBL" id="JBHULU010000009">
    <property type="protein sequence ID" value="MFD2513479.1"/>
    <property type="molecule type" value="Genomic_DNA"/>
</dbReference>
<evidence type="ECO:0000313" key="2">
    <source>
        <dbReference type="EMBL" id="MFD2513479.1"/>
    </source>
</evidence>
<dbReference type="RefSeq" id="WP_377504181.1">
    <property type="nucleotide sequence ID" value="NZ_JBHULU010000009.1"/>
</dbReference>
<organism evidence="2 3">
    <name type="scientific">Pontibacter locisalis</name>
    <dbReference type="NCBI Taxonomy" id="1719035"/>
    <lineage>
        <taxon>Bacteria</taxon>
        <taxon>Pseudomonadati</taxon>
        <taxon>Bacteroidota</taxon>
        <taxon>Cytophagia</taxon>
        <taxon>Cytophagales</taxon>
        <taxon>Hymenobacteraceae</taxon>
        <taxon>Pontibacter</taxon>
    </lineage>
</organism>
<name>A0ABW5IIK9_9BACT</name>
<gene>
    <name evidence="2" type="ORF">ACFSRY_06340</name>
</gene>
<dbReference type="Pfam" id="PF13590">
    <property type="entry name" value="DUF4136"/>
    <property type="match status" value="1"/>
</dbReference>
<reference evidence="3" key="1">
    <citation type="journal article" date="2019" name="Int. J. Syst. Evol. Microbiol.">
        <title>The Global Catalogue of Microorganisms (GCM) 10K type strain sequencing project: providing services to taxonomists for standard genome sequencing and annotation.</title>
        <authorList>
            <consortium name="The Broad Institute Genomics Platform"/>
            <consortium name="The Broad Institute Genome Sequencing Center for Infectious Disease"/>
            <person name="Wu L."/>
            <person name="Ma J."/>
        </authorList>
    </citation>
    <scope>NUCLEOTIDE SEQUENCE [LARGE SCALE GENOMIC DNA]</scope>
    <source>
        <strain evidence="3">KCTC 42498</strain>
    </source>
</reference>
<accession>A0ABW5IIK9</accession>
<dbReference type="Proteomes" id="UP001597544">
    <property type="component" value="Unassembled WGS sequence"/>
</dbReference>
<keyword evidence="3" id="KW-1185">Reference proteome</keyword>
<evidence type="ECO:0000259" key="1">
    <source>
        <dbReference type="Pfam" id="PF13590"/>
    </source>
</evidence>
<feature type="domain" description="DUF4136" evidence="1">
    <location>
        <begin position="30"/>
        <end position="177"/>
    </location>
</feature>
<proteinExistence type="predicted"/>
<comment type="caution">
    <text evidence="2">The sequence shown here is derived from an EMBL/GenBank/DDBJ whole genome shotgun (WGS) entry which is preliminary data.</text>
</comment>
<evidence type="ECO:0000313" key="3">
    <source>
        <dbReference type="Proteomes" id="UP001597544"/>
    </source>
</evidence>
<sequence length="181" mass="20886">MIKRFCIFYFLVLVFIFGCSPVIHTSSEAAEGFDLSEYETFAFYETDASRSGIGAGYNTQVDYIKEEIAKQLEQRGLRRTTDNPDLLVNLGIVVRDTTQTRETNILTDPPFYVGQRRYTWKSEDVVVRRYKAGTISVHLVDHERNELVWQGAAEGAVEKKTEEVREQIQKGMEKLFKEIDQ</sequence>
<dbReference type="Gene3D" id="3.30.160.670">
    <property type="match status" value="1"/>
</dbReference>
<dbReference type="InterPro" id="IPR025411">
    <property type="entry name" value="DUF4136"/>
</dbReference>
<protein>
    <submittedName>
        <fullName evidence="2">DUF4136 domain-containing protein</fullName>
    </submittedName>
</protein>
<dbReference type="PROSITE" id="PS51257">
    <property type="entry name" value="PROKAR_LIPOPROTEIN"/>
    <property type="match status" value="1"/>
</dbReference>